<dbReference type="EMBL" id="SDAM02000075">
    <property type="protein sequence ID" value="KAH6832112.1"/>
    <property type="molecule type" value="Genomic_DNA"/>
</dbReference>
<dbReference type="PROSITE" id="PS50206">
    <property type="entry name" value="RHODANESE_3"/>
    <property type="match status" value="1"/>
</dbReference>
<dbReference type="Gene3D" id="3.40.250.10">
    <property type="entry name" value="Rhodanese-like domain"/>
    <property type="match status" value="1"/>
</dbReference>
<feature type="compositionally biased region" description="Acidic residues" evidence="1">
    <location>
        <begin position="624"/>
        <end position="642"/>
    </location>
</feature>
<dbReference type="InterPro" id="IPR036873">
    <property type="entry name" value="Rhodanese-like_dom_sf"/>
</dbReference>
<dbReference type="InterPro" id="IPR001763">
    <property type="entry name" value="Rhodanese-like_dom"/>
</dbReference>
<protein>
    <submittedName>
        <fullName evidence="3">Rhodanese/Cell cycle control phosphatase superfamily protein</fullName>
    </submittedName>
</protein>
<dbReference type="AlphaFoldDB" id="A0AAD4JE93"/>
<dbReference type="GO" id="GO:0009704">
    <property type="term" value="P:de-etiolation"/>
    <property type="evidence" value="ECO:0007669"/>
    <property type="project" value="InterPro"/>
</dbReference>
<keyword evidence="4" id="KW-1185">Reference proteome</keyword>
<gene>
    <name evidence="3" type="ORF">C2S53_007623</name>
</gene>
<proteinExistence type="predicted"/>
<reference evidence="3 4" key="1">
    <citation type="journal article" date="2021" name="Nat. Commun.">
        <title>Incipient diploidization of the medicinal plant Perilla within 10,000 years.</title>
        <authorList>
            <person name="Zhang Y."/>
            <person name="Shen Q."/>
            <person name="Leng L."/>
            <person name="Zhang D."/>
            <person name="Chen S."/>
            <person name="Shi Y."/>
            <person name="Ning Z."/>
            <person name="Chen S."/>
        </authorList>
    </citation>
    <scope>NUCLEOTIDE SEQUENCE [LARGE SCALE GENOMIC DNA]</scope>
    <source>
        <strain evidence="4">cv. PC099</strain>
    </source>
</reference>
<dbReference type="Proteomes" id="UP001190926">
    <property type="component" value="Unassembled WGS sequence"/>
</dbReference>
<evidence type="ECO:0000313" key="3">
    <source>
        <dbReference type="EMBL" id="KAH6832112.1"/>
    </source>
</evidence>
<dbReference type="InterPro" id="IPR044690">
    <property type="entry name" value="CAS_plant"/>
</dbReference>
<feature type="compositionally biased region" description="Polar residues" evidence="1">
    <location>
        <begin position="597"/>
        <end position="613"/>
    </location>
</feature>
<organism evidence="3 4">
    <name type="scientific">Perilla frutescens var. hirtella</name>
    <name type="common">Perilla citriodora</name>
    <name type="synonym">Perilla setoyensis</name>
    <dbReference type="NCBI Taxonomy" id="608512"/>
    <lineage>
        <taxon>Eukaryota</taxon>
        <taxon>Viridiplantae</taxon>
        <taxon>Streptophyta</taxon>
        <taxon>Embryophyta</taxon>
        <taxon>Tracheophyta</taxon>
        <taxon>Spermatophyta</taxon>
        <taxon>Magnoliopsida</taxon>
        <taxon>eudicotyledons</taxon>
        <taxon>Gunneridae</taxon>
        <taxon>Pentapetalae</taxon>
        <taxon>asterids</taxon>
        <taxon>lamiids</taxon>
        <taxon>Lamiales</taxon>
        <taxon>Lamiaceae</taxon>
        <taxon>Nepetoideae</taxon>
        <taxon>Elsholtzieae</taxon>
        <taxon>Perilla</taxon>
    </lineage>
</organism>
<evidence type="ECO:0000256" key="1">
    <source>
        <dbReference type="SAM" id="MobiDB-lite"/>
    </source>
</evidence>
<evidence type="ECO:0000313" key="4">
    <source>
        <dbReference type="Proteomes" id="UP001190926"/>
    </source>
</evidence>
<name>A0AAD4JE93_PERFH</name>
<feature type="region of interest" description="Disordered" evidence="1">
    <location>
        <begin position="597"/>
        <end position="642"/>
    </location>
</feature>
<dbReference type="PANTHER" id="PTHR34209:SF3">
    <property type="entry name" value="RHODANESE_CELL CYCLE CONTROL PHOSPHATASE SUPERFAMILY PROTEIN"/>
    <property type="match status" value="1"/>
</dbReference>
<accession>A0AAD4JE93</accession>
<dbReference type="SMART" id="SM00450">
    <property type="entry name" value="RHOD"/>
    <property type="match status" value="1"/>
</dbReference>
<dbReference type="GO" id="GO:0071277">
    <property type="term" value="P:cellular response to calcium ion"/>
    <property type="evidence" value="ECO:0007669"/>
    <property type="project" value="InterPro"/>
</dbReference>
<dbReference type="PANTHER" id="PTHR34209">
    <property type="entry name" value="RHODANESE/CELL CYCLE CONTROL PHOSPHATASE SUPERFAMILY PROTEIN"/>
    <property type="match status" value="1"/>
</dbReference>
<dbReference type="SUPFAM" id="SSF52821">
    <property type="entry name" value="Rhodanese/Cell cycle control phosphatase"/>
    <property type="match status" value="1"/>
</dbReference>
<dbReference type="GO" id="GO:0090333">
    <property type="term" value="P:regulation of stomatal closure"/>
    <property type="evidence" value="ECO:0007669"/>
    <property type="project" value="InterPro"/>
</dbReference>
<evidence type="ECO:0000259" key="2">
    <source>
        <dbReference type="PROSITE" id="PS50206"/>
    </source>
</evidence>
<sequence>MLALCSATTNWPCHTKVSVCGGCKSLSPYCITLDANCNNLDVASFKRGPASCLYSNYVGNSKQFVSMGSLYPNRLPNVRRCILSSYQVGIIDEPHYLGSNGMMIADNSCNSAADDQLMDFLSNVVDNTEVLPSFADVESVTSFDTSPTVSHPVSDSLNMDANSLSFLEIFFSDIVSNLRESAADTFNRGENLLNNLSDSVTLSLTTTLRNTNQSVDNSINEIISLINKSGGSGGSKLAGLSSELKEVSGRAVLFALDVLRGTIIVVENSLVLGSKAVGYAYSSVKEFLPPEYQEVLSLSEESVGKVLNPAGTAFQQVYIAVEGFEGSLGLDPKDPLVPFVLFLGLSATLWGSYRIVKYGGYAGDLSPQAALELLQGNENAVLVDIRPENLKERDGVPDLRRAVRFRYASLTLPEVDGSVKKLLKGGRDIEDTLLAAVIRNLKIVDDRSKVLVMDADGTCSKGVARSLRKLGTKKPYLVQGGFRSWAKNGLRVKMVKPETALTIINEEAEAILDEIKPTPLKIIGYGVGFAVATYSVVEWEKTLQFIGVISLGQSLYRRVASYRDIEDLKQDVRLLLTPVRLGGRAISWVTSKFGSNGNGLPTSPSSSDVQSRVLQAAAKHESQLSDDDGAEDSSETDENVNT</sequence>
<feature type="domain" description="Rhodanese" evidence="2">
    <location>
        <begin position="376"/>
        <end position="494"/>
    </location>
</feature>
<dbReference type="Pfam" id="PF00581">
    <property type="entry name" value="Rhodanese"/>
    <property type="match status" value="1"/>
</dbReference>
<comment type="caution">
    <text evidence="3">The sequence shown here is derived from an EMBL/GenBank/DDBJ whole genome shotgun (WGS) entry which is preliminary data.</text>
</comment>